<feature type="domain" description="TonB-dependent receptor-like beta-barrel" evidence="11">
    <location>
        <begin position="382"/>
        <end position="861"/>
    </location>
</feature>
<evidence type="ECO:0000256" key="9">
    <source>
        <dbReference type="RuleBase" id="RU003357"/>
    </source>
</evidence>
<gene>
    <name evidence="13" type="ORF">SAMN05444410_107116</name>
</gene>
<comment type="subcellular location">
    <subcellularLocation>
        <location evidence="1 8">Cell outer membrane</location>
        <topology evidence="1 8">Multi-pass membrane protein</topology>
    </subcellularLocation>
</comment>
<comment type="similarity">
    <text evidence="8 9">Belongs to the TonB-dependent receptor family.</text>
</comment>
<evidence type="ECO:0000256" key="8">
    <source>
        <dbReference type="PROSITE-ProRule" id="PRU01360"/>
    </source>
</evidence>
<keyword evidence="2 8" id="KW-0813">Transport</keyword>
<dbReference type="SUPFAM" id="SSF49464">
    <property type="entry name" value="Carboxypeptidase regulatory domain-like"/>
    <property type="match status" value="1"/>
</dbReference>
<dbReference type="Proteomes" id="UP000198711">
    <property type="component" value="Unassembled WGS sequence"/>
</dbReference>
<dbReference type="InterPro" id="IPR012910">
    <property type="entry name" value="Plug_dom"/>
</dbReference>
<keyword evidence="10" id="KW-0732">Signal</keyword>
<evidence type="ECO:0000313" key="13">
    <source>
        <dbReference type="EMBL" id="SDW94328.1"/>
    </source>
</evidence>
<evidence type="ECO:0000256" key="7">
    <source>
        <dbReference type="ARBA" id="ARBA00023237"/>
    </source>
</evidence>
<dbReference type="RefSeq" id="WP_092723761.1">
    <property type="nucleotide sequence ID" value="NZ_FNNO01000007.1"/>
</dbReference>
<dbReference type="InterPro" id="IPR000531">
    <property type="entry name" value="Beta-barrel_TonB"/>
</dbReference>
<dbReference type="InterPro" id="IPR039426">
    <property type="entry name" value="TonB-dep_rcpt-like"/>
</dbReference>
<keyword evidence="14" id="KW-1185">Reference proteome</keyword>
<keyword evidence="5 9" id="KW-0798">TonB box</keyword>
<evidence type="ECO:0000256" key="10">
    <source>
        <dbReference type="SAM" id="SignalP"/>
    </source>
</evidence>
<protein>
    <submittedName>
        <fullName evidence="13">Iron complex outermembrane recepter protein</fullName>
    </submittedName>
</protein>
<evidence type="ECO:0000256" key="1">
    <source>
        <dbReference type="ARBA" id="ARBA00004571"/>
    </source>
</evidence>
<feature type="signal peptide" evidence="10">
    <location>
        <begin position="1"/>
        <end position="23"/>
    </location>
</feature>
<comment type="caution">
    <text evidence="13">The sequence shown here is derived from an EMBL/GenBank/DDBJ whole genome shotgun (WGS) entry which is preliminary data.</text>
</comment>
<evidence type="ECO:0000256" key="2">
    <source>
        <dbReference type="ARBA" id="ARBA00022448"/>
    </source>
</evidence>
<dbReference type="Gene3D" id="2.60.40.1120">
    <property type="entry name" value="Carboxypeptidase-like, regulatory domain"/>
    <property type="match status" value="1"/>
</dbReference>
<dbReference type="SUPFAM" id="SSF56935">
    <property type="entry name" value="Porins"/>
    <property type="match status" value="1"/>
</dbReference>
<dbReference type="Pfam" id="PF07715">
    <property type="entry name" value="Plug"/>
    <property type="match status" value="1"/>
</dbReference>
<dbReference type="PROSITE" id="PS52016">
    <property type="entry name" value="TONB_DEPENDENT_REC_3"/>
    <property type="match status" value="1"/>
</dbReference>
<organism evidence="13 14">
    <name type="scientific">Hydrobacter penzbergensis</name>
    <dbReference type="NCBI Taxonomy" id="1235997"/>
    <lineage>
        <taxon>Bacteria</taxon>
        <taxon>Pseudomonadati</taxon>
        <taxon>Bacteroidota</taxon>
        <taxon>Chitinophagia</taxon>
        <taxon>Chitinophagales</taxon>
        <taxon>Chitinophagaceae</taxon>
        <taxon>Hydrobacter</taxon>
    </lineage>
</organism>
<dbReference type="Pfam" id="PF00593">
    <property type="entry name" value="TonB_dep_Rec_b-barrel"/>
    <property type="match status" value="1"/>
</dbReference>
<feature type="domain" description="TonB-dependent receptor plug" evidence="12">
    <location>
        <begin position="120"/>
        <end position="240"/>
    </location>
</feature>
<dbReference type="InterPro" id="IPR037066">
    <property type="entry name" value="Plug_dom_sf"/>
</dbReference>
<dbReference type="InterPro" id="IPR008969">
    <property type="entry name" value="CarboxyPept-like_regulatory"/>
</dbReference>
<feature type="chain" id="PRO_5036489226" evidence="10">
    <location>
        <begin position="24"/>
        <end position="932"/>
    </location>
</feature>
<dbReference type="PANTHER" id="PTHR47234:SF3">
    <property type="entry name" value="SECRETIN_TONB SHORT N-TERMINAL DOMAIN-CONTAINING PROTEIN"/>
    <property type="match status" value="1"/>
</dbReference>
<accession>A0A8X8LBI0</accession>
<dbReference type="AlphaFoldDB" id="A0A8X8LBI0"/>
<evidence type="ECO:0000256" key="5">
    <source>
        <dbReference type="ARBA" id="ARBA00023077"/>
    </source>
</evidence>
<keyword evidence="7 8" id="KW-0998">Cell outer membrane</keyword>
<evidence type="ECO:0000259" key="12">
    <source>
        <dbReference type="Pfam" id="PF07715"/>
    </source>
</evidence>
<reference evidence="13 14" key="1">
    <citation type="submission" date="2016-10" db="EMBL/GenBank/DDBJ databases">
        <authorList>
            <person name="Varghese N."/>
            <person name="Submissions S."/>
        </authorList>
    </citation>
    <scope>NUCLEOTIDE SEQUENCE [LARGE SCALE GENOMIC DNA]</scope>
    <source>
        <strain evidence="13 14">DSM 25353</strain>
    </source>
</reference>
<evidence type="ECO:0000259" key="11">
    <source>
        <dbReference type="Pfam" id="PF00593"/>
    </source>
</evidence>
<dbReference type="InterPro" id="IPR036942">
    <property type="entry name" value="Beta-barrel_TonB_sf"/>
</dbReference>
<evidence type="ECO:0000256" key="4">
    <source>
        <dbReference type="ARBA" id="ARBA00022692"/>
    </source>
</evidence>
<evidence type="ECO:0000256" key="6">
    <source>
        <dbReference type="ARBA" id="ARBA00023136"/>
    </source>
</evidence>
<keyword evidence="4 8" id="KW-0812">Transmembrane</keyword>
<keyword evidence="3 8" id="KW-1134">Transmembrane beta strand</keyword>
<evidence type="ECO:0000313" key="14">
    <source>
        <dbReference type="Proteomes" id="UP000198711"/>
    </source>
</evidence>
<evidence type="ECO:0000256" key="3">
    <source>
        <dbReference type="ARBA" id="ARBA00022452"/>
    </source>
</evidence>
<name>A0A8X8LBI0_9BACT</name>
<dbReference type="Gene3D" id="2.170.130.10">
    <property type="entry name" value="TonB-dependent receptor, plug domain"/>
    <property type="match status" value="1"/>
</dbReference>
<dbReference type="PANTHER" id="PTHR47234">
    <property type="match status" value="1"/>
</dbReference>
<dbReference type="Pfam" id="PF13715">
    <property type="entry name" value="CarbopepD_reg_2"/>
    <property type="match status" value="1"/>
</dbReference>
<keyword evidence="6 8" id="KW-0472">Membrane</keyword>
<sequence length="932" mass="100733">MRDPLTKIFILALFCAMPMVMLAQFTASGVVTDASHNPLAGVSVKVKNTSRGTLTDQNGKFSLTIPGAKAILEISYVGYLTEVQTITATTGALSIVMKEGTTSLEGIVVVGSRALPRSAATTPLPVDNFDASALKTTGQVSFDKSLMYRVPSFNSVNTPVNDATTLLDPYEIRNLGPSRTLILINGKRKNLSSLLYVQFAPGRGETGADLSAIPTDAIKRVEILRDGASAQYGSDAIAGVMNIILKDRYQYSSLTVNSGITHKGDGATYGVSYNSGSNIAKNGFLNYTVDFSRQENAVRSGIIDVPTEVATFGDPTLPLTDPANKPIVDYLKVYPNANNTNGTGDASAAKFLVNLGVPLGENGGEFYSNAALVVKRVLSNANYRTPYWKKDYGLLHTPNPNGVDYTGSTDPASIALYKGYIGYQPTFEGQLVDYNATLGVKDEKNGWKQDVSLTIGGNQQLYSVDNTVNHSLKSKSPTSFRPGGFRFSHIVGNYDISKSITDNFSLAFGSEIRMETYKIIAGDTASYSGQGANSFPGIRTENATTNSRFNFGAYTDASWDITKDFLVDGAIRAEHYSDFGDAFVWKLSSRYKLADDRFVIRGSASTGFRAPTLHQIYDQSTQASFVAGTIQLSGLFNNYSQQAFLLGVPKLKPEKSNNYTIGIGITPNKNFNITVDYYDITIKDRIVYSSAISSNNPNSTLGQILQQAGIVQIQFFINGIETKTRGIDYVANYRNVALGAGKLGFNLAGNVTLSNEIVGTPNDPAAIKADGGTILSAQIKSLLTESRPKFKTVVGVDYHVKKWSFNLNNTVFGPTKFQDLDNGGDIMNNIKQVFKTNVVTDLNIGYDISSKVSASVTVNNLFNVLPKWELQLTGNASDPNYAAAKSTLKSPADKSLLEGFLAFSGRYRILGYNGSQFSQLGTIFNASVTIKF</sequence>
<dbReference type="GO" id="GO:0009279">
    <property type="term" value="C:cell outer membrane"/>
    <property type="evidence" value="ECO:0007669"/>
    <property type="project" value="UniProtKB-SubCell"/>
</dbReference>
<dbReference type="Gene3D" id="2.40.170.20">
    <property type="entry name" value="TonB-dependent receptor, beta-barrel domain"/>
    <property type="match status" value="1"/>
</dbReference>
<dbReference type="EMBL" id="FNNO01000007">
    <property type="protein sequence ID" value="SDW94328.1"/>
    <property type="molecule type" value="Genomic_DNA"/>
</dbReference>
<proteinExistence type="inferred from homology"/>